<dbReference type="Gene3D" id="3.10.20.30">
    <property type="match status" value="1"/>
</dbReference>
<accession>A0A8T4H4S7</accession>
<dbReference type="GO" id="GO:1990133">
    <property type="term" value="C:molybdopterin adenylyltransferase complex"/>
    <property type="evidence" value="ECO:0007669"/>
    <property type="project" value="TreeGrafter"/>
</dbReference>
<dbReference type="InterPro" id="IPR044672">
    <property type="entry name" value="MOCS2A"/>
</dbReference>
<comment type="caution">
    <text evidence="2">The sequence shown here is derived from an EMBL/GenBank/DDBJ whole genome shotgun (WGS) entry which is preliminary data.</text>
</comment>
<sequence length="87" mass="8997">MQWKLFADLAEAAGERTVTVEDDATTVGDALEALLEAKPALEARALDADGELRGDVNLLKNGESVDAEESVAAGDELALFPPVSGGV</sequence>
<dbReference type="NCBIfam" id="TIGR01687">
    <property type="entry name" value="moaD_arch"/>
    <property type="match status" value="1"/>
</dbReference>
<dbReference type="GO" id="GO:0000166">
    <property type="term" value="F:nucleotide binding"/>
    <property type="evidence" value="ECO:0007669"/>
    <property type="project" value="UniProtKB-KW"/>
</dbReference>
<evidence type="ECO:0000256" key="1">
    <source>
        <dbReference type="ARBA" id="ARBA00022741"/>
    </source>
</evidence>
<dbReference type="EMBL" id="JAGGLC010000006">
    <property type="protein sequence ID" value="MBP1988138.1"/>
    <property type="molecule type" value="Genomic_DNA"/>
</dbReference>
<reference evidence="2" key="1">
    <citation type="submission" date="2021-03" db="EMBL/GenBank/DDBJ databases">
        <title>Genomic Encyclopedia of Type Strains, Phase IV (KMG-IV): sequencing the most valuable type-strain genomes for metagenomic binning, comparative biology and taxonomic classification.</title>
        <authorList>
            <person name="Goeker M."/>
        </authorList>
    </citation>
    <scope>NUCLEOTIDE SEQUENCE</scope>
    <source>
        <strain evidence="2">DSM 26232</strain>
    </source>
</reference>
<dbReference type="Proteomes" id="UP000823736">
    <property type="component" value="Unassembled WGS sequence"/>
</dbReference>
<dbReference type="Pfam" id="PF02597">
    <property type="entry name" value="ThiS"/>
    <property type="match status" value="1"/>
</dbReference>
<dbReference type="InterPro" id="IPR012675">
    <property type="entry name" value="Beta-grasp_dom_sf"/>
</dbReference>
<evidence type="ECO:0000313" key="2">
    <source>
        <dbReference type="EMBL" id="MBP1988138.1"/>
    </source>
</evidence>
<dbReference type="InterPro" id="IPR054834">
    <property type="entry name" value="SAMP1_3"/>
</dbReference>
<dbReference type="SUPFAM" id="SSF54285">
    <property type="entry name" value="MoaD/ThiS"/>
    <property type="match status" value="1"/>
</dbReference>
<evidence type="ECO:0000313" key="3">
    <source>
        <dbReference type="Proteomes" id="UP000823736"/>
    </source>
</evidence>
<dbReference type="PANTHER" id="PTHR33359">
    <property type="entry name" value="MOLYBDOPTERIN SYNTHASE SULFUR CARRIER SUBUNIT"/>
    <property type="match status" value="1"/>
</dbReference>
<proteinExistence type="predicted"/>
<dbReference type="InterPro" id="IPR016155">
    <property type="entry name" value="Mopterin_synth/thiamin_S_b"/>
</dbReference>
<keyword evidence="3" id="KW-1185">Reference proteome</keyword>
<dbReference type="GO" id="GO:0006777">
    <property type="term" value="P:Mo-molybdopterin cofactor biosynthetic process"/>
    <property type="evidence" value="ECO:0007669"/>
    <property type="project" value="InterPro"/>
</dbReference>
<gene>
    <name evidence="2" type="ORF">J2753_002650</name>
</gene>
<keyword evidence="1" id="KW-0547">Nucleotide-binding</keyword>
<dbReference type="InterPro" id="IPR003749">
    <property type="entry name" value="ThiS/MoaD-like"/>
</dbReference>
<dbReference type="NCBIfam" id="NF041918">
    <property type="entry name" value="SAMP1"/>
    <property type="match status" value="1"/>
</dbReference>
<protein>
    <submittedName>
        <fullName evidence="2">Molybdopterin synthase sulfur carrier subunit</fullName>
    </submittedName>
</protein>
<dbReference type="PANTHER" id="PTHR33359:SF1">
    <property type="entry name" value="MOLYBDOPTERIN SYNTHASE SULFUR CARRIER SUBUNIT"/>
    <property type="match status" value="1"/>
</dbReference>
<name>A0A8T4H4S7_9EURY</name>
<dbReference type="InterPro" id="IPR010038">
    <property type="entry name" value="MoaD_arc-typ"/>
</dbReference>
<dbReference type="AlphaFoldDB" id="A0A8T4H4S7"/>
<dbReference type="OrthoDB" id="98357at2157"/>
<organism evidence="2 3">
    <name type="scientific">Halolamina salifodinae</name>
    <dbReference type="NCBI Taxonomy" id="1202767"/>
    <lineage>
        <taxon>Archaea</taxon>
        <taxon>Methanobacteriati</taxon>
        <taxon>Methanobacteriota</taxon>
        <taxon>Stenosarchaea group</taxon>
        <taxon>Halobacteria</taxon>
        <taxon>Halobacteriales</taxon>
        <taxon>Haloferacaceae</taxon>
    </lineage>
</organism>